<dbReference type="InterPro" id="IPR026664">
    <property type="entry name" value="Stereocilin-rel"/>
</dbReference>
<evidence type="ECO:0000256" key="4">
    <source>
        <dbReference type="SAM" id="SignalP"/>
    </source>
</evidence>
<protein>
    <submittedName>
        <fullName evidence="5">Uncharacterized protein</fullName>
    </submittedName>
</protein>
<feature type="region of interest" description="Disordered" evidence="3">
    <location>
        <begin position="32"/>
        <end position="61"/>
    </location>
</feature>
<organism evidence="5 6">
    <name type="scientific">Mytilus coruscus</name>
    <name type="common">Sea mussel</name>
    <dbReference type="NCBI Taxonomy" id="42192"/>
    <lineage>
        <taxon>Eukaryota</taxon>
        <taxon>Metazoa</taxon>
        <taxon>Spiralia</taxon>
        <taxon>Lophotrochozoa</taxon>
        <taxon>Mollusca</taxon>
        <taxon>Bivalvia</taxon>
        <taxon>Autobranchia</taxon>
        <taxon>Pteriomorphia</taxon>
        <taxon>Mytilida</taxon>
        <taxon>Mytiloidea</taxon>
        <taxon>Mytilidae</taxon>
        <taxon>Mytilinae</taxon>
        <taxon>Mytilus</taxon>
    </lineage>
</organism>
<evidence type="ECO:0000256" key="3">
    <source>
        <dbReference type="SAM" id="MobiDB-lite"/>
    </source>
</evidence>
<feature type="region of interest" description="Disordered" evidence="3">
    <location>
        <begin position="103"/>
        <end position="285"/>
    </location>
</feature>
<accession>A0A6J8AN68</accession>
<evidence type="ECO:0000256" key="1">
    <source>
        <dbReference type="ARBA" id="ARBA00022729"/>
    </source>
</evidence>
<dbReference type="PANTHER" id="PTHR23412:SF17">
    <property type="entry name" value="OTOANCORIN"/>
    <property type="match status" value="1"/>
</dbReference>
<gene>
    <name evidence="5" type="ORF">MCOR_9505</name>
</gene>
<evidence type="ECO:0000313" key="6">
    <source>
        <dbReference type="Proteomes" id="UP000507470"/>
    </source>
</evidence>
<proteinExistence type="predicted"/>
<evidence type="ECO:0000313" key="5">
    <source>
        <dbReference type="EMBL" id="CAC5370826.1"/>
    </source>
</evidence>
<keyword evidence="1 4" id="KW-0732">Signal</keyword>
<dbReference type="GO" id="GO:0007160">
    <property type="term" value="P:cell-matrix adhesion"/>
    <property type="evidence" value="ECO:0007669"/>
    <property type="project" value="TreeGrafter"/>
</dbReference>
<sequence length="1485" mass="158847">MDSYMYMFLLGAGLLICQVIVAQKPSSGFQLSTPGNGLSMPPKTSGGINKKGNGPSMPPQPSGGMTLPANWPSMLPQSFGGMTFPSNGPSMPPKPHGGFTLPGNGPSMPPHQSGMTFPGNGPSMPPKPHGGFTLPGNRPSIPPHQSGMTFPGNGPSMPPKPHGGFTLPGNGPSMPPHQSGMTFPGNGPSMPPKPHGGFTLPGNGPSMPPRQSGGMTLPGNGPSMPPKPHGGFTQPGKGPSMPPHPSGGLTLPGNGPSMPSRQQGGFTLPGNGPSMPPQPSGGFTQSKFVKPVVPTGSPVPVSFPCPKECQSCQYFKDKTKVCMAFDDFGDIKQKVYDDMPPRTRDDYDFLSNTSLFTTTAYMATCDGLEFYMKTWAALRQREKDNLLDFIRDPRQVQVADLRLLPKVPFAILELNVERSMFKLMTKDQQLVMCEDLKYIDCFTRVAIDRNIDCARILLASGTADAKTIASLVDVRNCSNWDKEQWNLTMKYSPDILDMDCLKIAPPDVMVDNIDSLAQHCHKLDKREINILANITTSKLLDDKRKGTAVSSDEKDKLADLLSFCGADPSIMGDLMDKSEMLSKVDYSKTDTKEGIKFMKEVLETVDPKDLTKDQIVNSFKMMVYNRSLLAELDTTELETAVCEICDKADDFDKADLAKLADVVLKRVPSLADPSTYDDATIDCIGPLIQFLPMQSFDNIPSAAMESAISGGKMKNVTVTSKSMGKKLLESAKTALGKTNGDFTSSDLEKLGTSVVAMVATDLKKIPDASFSDSIIEMFADNIMKSDVSPPKSMIATLMEKAAASATGVKVAIESGLGDDVPTELLKNADLSDLPDITGESSEVTIEVDTKRAKILVKKVKDSIGDLGGADTNFTLQRLANMEKIACGLTVADIKNISRDSECVDKMNAITKSQCIEKEQVDAAVIAFKEATNFDSSSTAQVESNTDSATLSQSAPNLLAQLSYNEMKKFGTSNKDAIVSTISQADTEVLSKTQMKDGFKFVMDSVGKTTSGEITKDDLDTAGNMVCGIDSTALDRLDADALEEYATTIEKCSLGSVERKALGSAVMKKLDLSDGSKVDATSIMTLGTSVAEMSDTQLDAIDKSVLCDMSDKVVKSFKDKEEKEKKRKIKGFKMDTTSSDDSTFKTNKKRVMKKLLAAQDACTSSSSGSAGRRKRSTSSLTCSYMTTIGTSGLSAITVDQINNLDDTEFTDCVDILGAVTDYSTDQIDALVNVGKRNTVWGDPTTWTSTTVYSAGVIVQGLTVSEIGTLTLDLDAISKLGEYDGWTDAQKNALFERWLTLEKSDDASTITSSELRSLGHMTCGAETGHIDVISHSVYSSAADAVGEVTSCSDGQLSSFLTLAKSAYGADVTTWDSTTISNIGIVIGGLTSSDISTLSESQIDAIDSNHVSYIPSSTFAGLTTTQINTLSVSQAQSTTTGQRSALDSSQLAALSSVANTTFSGCDKMQMSLTFAVFLALLSMYFGRM</sequence>
<dbReference type="EMBL" id="CACVKT020001737">
    <property type="protein sequence ID" value="CAC5370826.1"/>
    <property type="molecule type" value="Genomic_DNA"/>
</dbReference>
<keyword evidence="6" id="KW-1185">Reference proteome</keyword>
<feature type="chain" id="PRO_5026821984" evidence="4">
    <location>
        <begin position="23"/>
        <end position="1485"/>
    </location>
</feature>
<dbReference type="OrthoDB" id="6092712at2759"/>
<dbReference type="Proteomes" id="UP000507470">
    <property type="component" value="Unassembled WGS sequence"/>
</dbReference>
<dbReference type="GO" id="GO:0009986">
    <property type="term" value="C:cell surface"/>
    <property type="evidence" value="ECO:0007669"/>
    <property type="project" value="TreeGrafter"/>
</dbReference>
<feature type="signal peptide" evidence="4">
    <location>
        <begin position="1"/>
        <end position="22"/>
    </location>
</feature>
<keyword evidence="2" id="KW-0325">Glycoprotein</keyword>
<dbReference type="PANTHER" id="PTHR23412">
    <property type="entry name" value="STEREOCILIN RELATED"/>
    <property type="match status" value="1"/>
</dbReference>
<evidence type="ECO:0000256" key="2">
    <source>
        <dbReference type="ARBA" id="ARBA00023180"/>
    </source>
</evidence>
<reference evidence="5 6" key="1">
    <citation type="submission" date="2020-06" db="EMBL/GenBank/DDBJ databases">
        <authorList>
            <person name="Li R."/>
            <person name="Bekaert M."/>
        </authorList>
    </citation>
    <scope>NUCLEOTIDE SEQUENCE [LARGE SCALE GENOMIC DNA]</scope>
    <source>
        <strain evidence="6">wild</strain>
    </source>
</reference>
<name>A0A6J8AN68_MYTCO</name>